<keyword evidence="2" id="KW-1185">Reference proteome</keyword>
<dbReference type="STRING" id="715226.ABI_43370"/>
<protein>
    <submittedName>
        <fullName evidence="1">Uncharacterized protein</fullName>
    </submittedName>
</protein>
<gene>
    <name evidence="1" type="ORF">ABI_43370</name>
</gene>
<dbReference type="Proteomes" id="UP000006512">
    <property type="component" value="Unassembled WGS sequence"/>
</dbReference>
<accession>F4QT43</accession>
<evidence type="ECO:0000313" key="2">
    <source>
        <dbReference type="Proteomes" id="UP000006512"/>
    </source>
</evidence>
<organism evidence="1 2">
    <name type="scientific">Asticcacaulis biprosthecium C19</name>
    <dbReference type="NCBI Taxonomy" id="715226"/>
    <lineage>
        <taxon>Bacteria</taxon>
        <taxon>Pseudomonadati</taxon>
        <taxon>Pseudomonadota</taxon>
        <taxon>Alphaproteobacteria</taxon>
        <taxon>Caulobacterales</taxon>
        <taxon>Caulobacteraceae</taxon>
        <taxon>Asticcacaulis</taxon>
    </lineage>
</organism>
<name>F4QT43_9CAUL</name>
<reference evidence="2" key="1">
    <citation type="submission" date="2011-03" db="EMBL/GenBank/DDBJ databases">
        <title>Draft genome sequence of Brevundimonas diminuta.</title>
        <authorList>
            <person name="Brown P.J.B."/>
            <person name="Buechlein A."/>
            <person name="Hemmerich C."/>
            <person name="Brun Y.V."/>
        </authorList>
    </citation>
    <scope>NUCLEOTIDE SEQUENCE [LARGE SCALE GENOMIC DNA]</scope>
    <source>
        <strain evidence="2">C19</strain>
    </source>
</reference>
<dbReference type="AlphaFoldDB" id="F4QT43"/>
<evidence type="ECO:0000313" key="1">
    <source>
        <dbReference type="EMBL" id="EGF89913.1"/>
    </source>
</evidence>
<proteinExistence type="predicted"/>
<sequence length="766" mass="87497">MRIDTSTQDTMALQAYKLFAQNNIRYAEASEEDIDFEEKGGKIIYAIDHSEIFAYCLARTEAFFFENDGRAFFDRMGTSTLDALHEAILEQVLFKRDDGYVLLPPYIVELMDFARNIKQGAVRATAQNAAKALKSLRDLRSSSQYGDLLERAREAVGDGLIDRSAPAYIEFKHAFTALMPDLIEVKLENKQVEAVGRLRKFLTNPYLQIAELSPELPNGNDRVLCHWQSELDRRRPNKPDQNFNDAKSLAYIFDLNLTLGRQHPRRKIVLVSRSHSLHSIMNADIGNWDEAGGNVVRHPRAFLNEINRIGQLSRQSTEDRKQNLTWWKNTYSRIAAPQDRAIAHMLTDTEWLNRRIALLMDNWKRFCSAQVATKVITSDKGIEDRLLNALQALSSNSMRGLIDDILNDLHMSMEKLHFQIPVMLENIDRVVSVQLKSERYAQSPPTHFIHPNPEQVFIRTPHGTPLSNHLRLASPKIRQLLTENANDPFAALESMADIGGTIDSRDPLFDIEWYLAMAYIYASVGAWKASSSCLDESKKHLAQAGGNSVTDLDFVSVTFGLDYLVARCMRELGATVEQFQGIRTALILRLGELDKFSFDGKSSMLLSVRSTLLKTQMEIVKHPPQRDQAVEEILINVESCISLSHSGVIVESRVEFLNNFCYYYVEEPEIFASNYSMNFMIREFCTFTQILTTLYGAVEEWPDNFLDTFCWVQYKSGKNSDGEKLTETELKNIHGLMVMNAGREYLSELDRHIFKRHLKEIEKVVS</sequence>
<dbReference type="HOGENOM" id="CLU_364359_0_0_5"/>
<dbReference type="RefSeq" id="WP_006275112.1">
    <property type="nucleotide sequence ID" value="NZ_GL883080.1"/>
</dbReference>
<dbReference type="EMBL" id="GL883080">
    <property type="protein sequence ID" value="EGF89913.1"/>
    <property type="molecule type" value="Genomic_DNA"/>
</dbReference>